<dbReference type="OrthoDB" id="883418at2"/>
<accession>A0A316U0I6</accession>
<gene>
    <name evidence="2" type="ORF">DDZ15_10250</name>
</gene>
<keyword evidence="1" id="KW-1133">Transmembrane helix</keyword>
<sequence length="143" mass="16401">MELTLILNLFSSFFLCGLIWTVQIVHYPAFHGFEKKSYSTWMSFHKSRISIVVVPVMLVELGSSILLSLSTIPYLMLHRIGLGVVVLVWLITFFIQVPLHEKLAGGYKESIAKKLVSSNRWRTLLWSLKSILGMYLLFRLIGL</sequence>
<feature type="transmembrane region" description="Helical" evidence="1">
    <location>
        <begin position="6"/>
        <end position="30"/>
    </location>
</feature>
<keyword evidence="3" id="KW-1185">Reference proteome</keyword>
<protein>
    <recommendedName>
        <fullName evidence="4">DUF1772 domain-containing protein</fullName>
    </recommendedName>
</protein>
<reference evidence="2 3" key="1">
    <citation type="submission" date="2018-05" db="EMBL/GenBank/DDBJ databases">
        <title>Rhodohalobacter halophilus gen. nov., sp. nov., a moderately halophilic member of the family Balneolaceae.</title>
        <authorList>
            <person name="Liu Z.-W."/>
        </authorList>
    </citation>
    <scope>NUCLEOTIDE SEQUENCE [LARGE SCALE GENOMIC DNA]</scope>
    <source>
        <strain evidence="2 3">8A47</strain>
    </source>
</reference>
<feature type="transmembrane region" description="Helical" evidence="1">
    <location>
        <begin position="51"/>
        <end position="74"/>
    </location>
</feature>
<evidence type="ECO:0000313" key="2">
    <source>
        <dbReference type="EMBL" id="PWN06206.1"/>
    </source>
</evidence>
<keyword evidence="1" id="KW-0812">Transmembrane</keyword>
<evidence type="ECO:0000256" key="1">
    <source>
        <dbReference type="SAM" id="Phobius"/>
    </source>
</evidence>
<keyword evidence="1" id="KW-0472">Membrane</keyword>
<evidence type="ECO:0008006" key="4">
    <source>
        <dbReference type="Google" id="ProtNLM"/>
    </source>
</evidence>
<dbReference type="EMBL" id="QGGB01000007">
    <property type="protein sequence ID" value="PWN06206.1"/>
    <property type="molecule type" value="Genomic_DNA"/>
</dbReference>
<dbReference type="RefSeq" id="WP_109646999.1">
    <property type="nucleotide sequence ID" value="NZ_QGGB01000007.1"/>
</dbReference>
<feature type="transmembrane region" description="Helical" evidence="1">
    <location>
        <begin position="80"/>
        <end position="100"/>
    </location>
</feature>
<dbReference type="Proteomes" id="UP000245533">
    <property type="component" value="Unassembled WGS sequence"/>
</dbReference>
<dbReference type="AlphaFoldDB" id="A0A316U0I6"/>
<comment type="caution">
    <text evidence="2">The sequence shown here is derived from an EMBL/GenBank/DDBJ whole genome shotgun (WGS) entry which is preliminary data.</text>
</comment>
<evidence type="ECO:0000313" key="3">
    <source>
        <dbReference type="Proteomes" id="UP000245533"/>
    </source>
</evidence>
<proteinExistence type="predicted"/>
<name>A0A316U0I6_9BACT</name>
<feature type="transmembrane region" description="Helical" evidence="1">
    <location>
        <begin position="121"/>
        <end position="141"/>
    </location>
</feature>
<organism evidence="2 3">
    <name type="scientific">Rhodohalobacter mucosus</name>
    <dbReference type="NCBI Taxonomy" id="2079485"/>
    <lineage>
        <taxon>Bacteria</taxon>
        <taxon>Pseudomonadati</taxon>
        <taxon>Balneolota</taxon>
        <taxon>Balneolia</taxon>
        <taxon>Balneolales</taxon>
        <taxon>Balneolaceae</taxon>
        <taxon>Rhodohalobacter</taxon>
    </lineage>
</organism>